<evidence type="ECO:0000256" key="1">
    <source>
        <dbReference type="ARBA" id="ARBA00010552"/>
    </source>
</evidence>
<dbReference type="Pfam" id="PF01042">
    <property type="entry name" value="Ribonuc_L-PSP"/>
    <property type="match status" value="1"/>
</dbReference>
<comment type="similarity">
    <text evidence="1">Belongs to the RutC family.</text>
</comment>
<protein>
    <submittedName>
        <fullName evidence="2">RutC family protein</fullName>
    </submittedName>
</protein>
<organism evidence="2 3">
    <name type="scientific">Catellatospora methionotrophica</name>
    <dbReference type="NCBI Taxonomy" id="121620"/>
    <lineage>
        <taxon>Bacteria</taxon>
        <taxon>Bacillati</taxon>
        <taxon>Actinomycetota</taxon>
        <taxon>Actinomycetes</taxon>
        <taxon>Micromonosporales</taxon>
        <taxon>Micromonosporaceae</taxon>
        <taxon>Catellatospora</taxon>
    </lineage>
</organism>
<evidence type="ECO:0000313" key="2">
    <source>
        <dbReference type="EMBL" id="GIG11750.1"/>
    </source>
</evidence>
<dbReference type="SUPFAM" id="SSF55298">
    <property type="entry name" value="YjgF-like"/>
    <property type="match status" value="1"/>
</dbReference>
<sequence length="128" mass="13544">MREIVSTAEAPSSPLYSQAVKAGDMVYVSGLVGIDVATGALAGATIQEQTRQALANCRAVLRAAGAAWDDIVEVGVLLARPDDFAGMNEEYATWFPGTPPTRYVAKLGVELPGVLVSIRMTAYTRQTV</sequence>
<dbReference type="Gene3D" id="3.30.1330.40">
    <property type="entry name" value="RutC-like"/>
    <property type="match status" value="1"/>
</dbReference>
<reference evidence="2" key="1">
    <citation type="submission" date="2021-01" db="EMBL/GenBank/DDBJ databases">
        <title>Whole genome shotgun sequence of Catellatospora methionotrophica NBRC 14553.</title>
        <authorList>
            <person name="Komaki H."/>
            <person name="Tamura T."/>
        </authorList>
    </citation>
    <scope>NUCLEOTIDE SEQUENCE</scope>
    <source>
        <strain evidence="2">NBRC 14553</strain>
    </source>
</reference>
<dbReference type="RefSeq" id="WP_166380641.1">
    <property type="nucleotide sequence ID" value="NZ_JAAOTJ010000002.1"/>
</dbReference>
<accession>A0A8J3L3D8</accession>
<evidence type="ECO:0000313" key="3">
    <source>
        <dbReference type="Proteomes" id="UP000660339"/>
    </source>
</evidence>
<dbReference type="PANTHER" id="PTHR11803">
    <property type="entry name" value="2-IMINOBUTANOATE/2-IMINOPROPANOATE DEAMINASE RIDA"/>
    <property type="match status" value="1"/>
</dbReference>
<dbReference type="InterPro" id="IPR006175">
    <property type="entry name" value="YjgF/YER057c/UK114"/>
</dbReference>
<dbReference type="GO" id="GO:0005829">
    <property type="term" value="C:cytosol"/>
    <property type="evidence" value="ECO:0007669"/>
    <property type="project" value="TreeGrafter"/>
</dbReference>
<dbReference type="InterPro" id="IPR035959">
    <property type="entry name" value="RutC-like_sf"/>
</dbReference>
<keyword evidence="3" id="KW-1185">Reference proteome</keyword>
<dbReference type="Proteomes" id="UP000660339">
    <property type="component" value="Unassembled WGS sequence"/>
</dbReference>
<dbReference type="CDD" id="cd00448">
    <property type="entry name" value="YjgF_YER057c_UK114_family"/>
    <property type="match status" value="1"/>
</dbReference>
<name>A0A8J3L3D8_9ACTN</name>
<dbReference type="EMBL" id="BONJ01000001">
    <property type="protein sequence ID" value="GIG11750.1"/>
    <property type="molecule type" value="Genomic_DNA"/>
</dbReference>
<dbReference type="AlphaFoldDB" id="A0A8J3L3D8"/>
<dbReference type="GO" id="GO:0019239">
    <property type="term" value="F:deaminase activity"/>
    <property type="evidence" value="ECO:0007669"/>
    <property type="project" value="TreeGrafter"/>
</dbReference>
<gene>
    <name evidence="2" type="ORF">Cme02nite_00820</name>
</gene>
<comment type="caution">
    <text evidence="2">The sequence shown here is derived from an EMBL/GenBank/DDBJ whole genome shotgun (WGS) entry which is preliminary data.</text>
</comment>
<dbReference type="PANTHER" id="PTHR11803:SF58">
    <property type="entry name" value="PROTEIN HMF1-RELATED"/>
    <property type="match status" value="1"/>
</dbReference>
<proteinExistence type="inferred from homology"/>